<gene>
    <name evidence="1" type="ORF">CULCOIPH005_08080</name>
</gene>
<comment type="caution">
    <text evidence="1">The sequence shown here is derived from an EMBL/GenBank/DDBJ whole genome shotgun (WGS) entry which is preliminary data.</text>
</comment>
<dbReference type="EMBL" id="BQFK01000002">
    <property type="protein sequence ID" value="GJJ42619.1"/>
    <property type="molecule type" value="Genomic_DNA"/>
</dbReference>
<evidence type="ECO:0000313" key="1">
    <source>
        <dbReference type="EMBL" id="GJJ42619.1"/>
    </source>
</evidence>
<dbReference type="Proteomes" id="UP001205910">
    <property type="component" value="Unassembled WGS sequence"/>
</dbReference>
<accession>A0ABD0BFQ9</accession>
<dbReference type="AlphaFoldDB" id="A0ABD0BFQ9"/>
<evidence type="ECO:0000313" key="2">
    <source>
        <dbReference type="Proteomes" id="UP001205910"/>
    </source>
</evidence>
<sequence length="72" mass="7709">MGVVSKTVCACAIAVRYIVAKTENCIYIALVLNAPVLKIFSPELGVFVSGKFFKAEMNVKDIGKSIGTRGID</sequence>
<organism evidence="1 2">
    <name type="scientific">Corynebacterium ulcerans</name>
    <dbReference type="NCBI Taxonomy" id="65058"/>
    <lineage>
        <taxon>Bacteria</taxon>
        <taxon>Bacillati</taxon>
        <taxon>Actinomycetota</taxon>
        <taxon>Actinomycetes</taxon>
        <taxon>Mycobacteriales</taxon>
        <taxon>Corynebacteriaceae</taxon>
        <taxon>Corynebacterium</taxon>
    </lineage>
</organism>
<protein>
    <submittedName>
        <fullName evidence="1">Uncharacterized protein</fullName>
    </submittedName>
</protein>
<proteinExistence type="predicted"/>
<name>A0ABD0BFQ9_CORUL</name>
<reference evidence="1 2" key="1">
    <citation type="submission" date="2021-11" db="EMBL/GenBank/DDBJ databases">
        <title>Whole genome sequences of diphtheriae toxin producing Corynebacterium ulcerans isolates from cats in Osaka, Japan.</title>
        <authorList>
            <person name="Umeda K."/>
            <person name="Hirai Y."/>
        </authorList>
    </citation>
    <scope>NUCLEOTIDE SEQUENCE [LARGE SCALE GENOMIC DNA]</scope>
    <source>
        <strain evidence="1 2">12109B-1</strain>
    </source>
</reference>